<dbReference type="SUPFAM" id="SSF88946">
    <property type="entry name" value="Sigma2 domain of RNA polymerase sigma factors"/>
    <property type="match status" value="1"/>
</dbReference>
<dbReference type="EMBL" id="JABDJR010000398">
    <property type="protein sequence ID" value="NNF07083.1"/>
    <property type="molecule type" value="Genomic_DNA"/>
</dbReference>
<evidence type="ECO:0000256" key="2">
    <source>
        <dbReference type="ARBA" id="ARBA00023082"/>
    </source>
</evidence>
<dbReference type="InterPro" id="IPR007630">
    <property type="entry name" value="RNA_pol_sigma70_r4"/>
</dbReference>
<dbReference type="InterPro" id="IPR013325">
    <property type="entry name" value="RNA_pol_sigma_r2"/>
</dbReference>
<evidence type="ECO:0000256" key="1">
    <source>
        <dbReference type="ARBA" id="ARBA00023015"/>
    </source>
</evidence>
<gene>
    <name evidence="6" type="ORF">HKN21_10010</name>
</gene>
<name>A0A7Y2E8C4_UNCEI</name>
<evidence type="ECO:0000256" key="4">
    <source>
        <dbReference type="ARBA" id="ARBA00023163"/>
    </source>
</evidence>
<feature type="domain" description="RNA polymerase sigma-70" evidence="5">
    <location>
        <begin position="140"/>
        <end position="153"/>
    </location>
</feature>
<dbReference type="InterPro" id="IPR007627">
    <property type="entry name" value="RNA_pol_sigma70_r2"/>
</dbReference>
<keyword evidence="2" id="KW-0731">Sigma factor</keyword>
<dbReference type="PANTHER" id="PTHR30603:SF47">
    <property type="entry name" value="RNA POLYMERASE SIGMA FACTOR SIGD, CHLOROPLASTIC"/>
    <property type="match status" value="1"/>
</dbReference>
<dbReference type="InterPro" id="IPR000943">
    <property type="entry name" value="RNA_pol_sigma70"/>
</dbReference>
<evidence type="ECO:0000259" key="5">
    <source>
        <dbReference type="PROSITE" id="PS00715"/>
    </source>
</evidence>
<keyword evidence="4" id="KW-0804">Transcription</keyword>
<dbReference type="PRINTS" id="PR00046">
    <property type="entry name" value="SIGMA70FCT"/>
</dbReference>
<evidence type="ECO:0000256" key="3">
    <source>
        <dbReference type="ARBA" id="ARBA00023125"/>
    </source>
</evidence>
<keyword evidence="1" id="KW-0805">Transcription regulation</keyword>
<dbReference type="InterPro" id="IPR036388">
    <property type="entry name" value="WH-like_DNA-bd_sf"/>
</dbReference>
<dbReference type="PANTHER" id="PTHR30603">
    <property type="entry name" value="RNA POLYMERASE SIGMA FACTOR RPO"/>
    <property type="match status" value="1"/>
</dbReference>
<evidence type="ECO:0000313" key="6">
    <source>
        <dbReference type="EMBL" id="NNF07083.1"/>
    </source>
</evidence>
<dbReference type="NCBIfam" id="TIGR02937">
    <property type="entry name" value="sigma70-ECF"/>
    <property type="match status" value="1"/>
</dbReference>
<proteinExistence type="predicted"/>
<dbReference type="AlphaFoldDB" id="A0A7Y2E8C4"/>
<accession>A0A7Y2E8C4</accession>
<keyword evidence="3" id="KW-0238">DNA-binding</keyword>
<dbReference type="PROSITE" id="PS00715">
    <property type="entry name" value="SIGMA70_1"/>
    <property type="match status" value="1"/>
</dbReference>
<comment type="caution">
    <text evidence="6">The sequence shown here is derived from an EMBL/GenBank/DDBJ whole genome shotgun (WGS) entry which is preliminary data.</text>
</comment>
<dbReference type="GO" id="GO:0016987">
    <property type="term" value="F:sigma factor activity"/>
    <property type="evidence" value="ECO:0007669"/>
    <property type="project" value="UniProtKB-KW"/>
</dbReference>
<evidence type="ECO:0000313" key="7">
    <source>
        <dbReference type="Proteomes" id="UP000547674"/>
    </source>
</evidence>
<dbReference type="Gene3D" id="1.10.601.10">
    <property type="entry name" value="RNA Polymerase Primary Sigma Factor"/>
    <property type="match status" value="1"/>
</dbReference>
<dbReference type="Gene3D" id="1.10.10.10">
    <property type="entry name" value="Winged helix-like DNA-binding domain superfamily/Winged helix DNA-binding domain"/>
    <property type="match status" value="2"/>
</dbReference>
<dbReference type="InterPro" id="IPR014284">
    <property type="entry name" value="RNA_pol_sigma-70_dom"/>
</dbReference>
<dbReference type="SUPFAM" id="SSF88659">
    <property type="entry name" value="Sigma3 and sigma4 domains of RNA polymerase sigma factors"/>
    <property type="match status" value="2"/>
</dbReference>
<dbReference type="CDD" id="cd06171">
    <property type="entry name" value="Sigma70_r4"/>
    <property type="match status" value="1"/>
</dbReference>
<sequence length="352" mass="40637">MPQELSFDDALNQVLKKGQDDGKLQQADLDPLLSHVDFDETAFDTFLDLTRKLKIRVITEETKDLDAAAPDLDSLRLYLRDIGRFALLTPEQEQQLGRQMREGTTPHRREEARRKMIQANLRLVVKMAHRHINRGVPFLDLIEEGNLGLIAAVDRFDYSRGFRFSTYGAWWIKQALARGIANQARTVRIPFHVIQLVNRYLATETRLRNQNNIAPNLEEVAKAMKEPVKRINKLRRLITSIKNLDYESSWEAMGGLADAEMASPPENFEQQIDRILEHERLNRLLGQLSQREEAVLRIRYGFDDGEARSLAKTGEQLGVSRERIRQIEKRALEKLKNYIELTESGTKLQDLP</sequence>
<dbReference type="InterPro" id="IPR050239">
    <property type="entry name" value="Sigma-70_RNA_pol_init_factors"/>
</dbReference>
<dbReference type="Pfam" id="PF04542">
    <property type="entry name" value="Sigma70_r2"/>
    <property type="match status" value="1"/>
</dbReference>
<dbReference type="Pfam" id="PF00140">
    <property type="entry name" value="Sigma70_r1_2"/>
    <property type="match status" value="1"/>
</dbReference>
<reference evidence="6 7" key="1">
    <citation type="submission" date="2020-03" db="EMBL/GenBank/DDBJ databases">
        <title>Metabolic flexibility allows generalist bacteria to become dominant in a frequently disturbed ecosystem.</title>
        <authorList>
            <person name="Chen Y.-J."/>
            <person name="Leung P.M."/>
            <person name="Bay S.K."/>
            <person name="Hugenholtz P."/>
            <person name="Kessler A.J."/>
            <person name="Shelley G."/>
            <person name="Waite D.W."/>
            <person name="Cook P.L."/>
            <person name="Greening C."/>
        </authorList>
    </citation>
    <scope>NUCLEOTIDE SEQUENCE [LARGE SCALE GENOMIC DNA]</scope>
    <source>
        <strain evidence="6">SS_bin_28</strain>
    </source>
</reference>
<dbReference type="Proteomes" id="UP000547674">
    <property type="component" value="Unassembled WGS sequence"/>
</dbReference>
<protein>
    <submittedName>
        <fullName evidence="6">RNA polymerase sigma factor RpoD/SigA</fullName>
    </submittedName>
</protein>
<dbReference type="GO" id="GO:0006352">
    <property type="term" value="P:DNA-templated transcription initiation"/>
    <property type="evidence" value="ECO:0007669"/>
    <property type="project" value="InterPro"/>
</dbReference>
<dbReference type="InterPro" id="IPR013324">
    <property type="entry name" value="RNA_pol_sigma_r3/r4-like"/>
</dbReference>
<dbReference type="InterPro" id="IPR009042">
    <property type="entry name" value="RNA_pol_sigma70_r1_2"/>
</dbReference>
<dbReference type="Pfam" id="PF04545">
    <property type="entry name" value="Sigma70_r4"/>
    <property type="match status" value="1"/>
</dbReference>
<organism evidence="6 7">
    <name type="scientific">Eiseniibacteriota bacterium</name>
    <dbReference type="NCBI Taxonomy" id="2212470"/>
    <lineage>
        <taxon>Bacteria</taxon>
        <taxon>Candidatus Eiseniibacteriota</taxon>
    </lineage>
</organism>
<dbReference type="GO" id="GO:0003677">
    <property type="term" value="F:DNA binding"/>
    <property type="evidence" value="ECO:0007669"/>
    <property type="project" value="UniProtKB-KW"/>
</dbReference>